<dbReference type="RefSeq" id="XP_022827916.1">
    <property type="nucleotide sequence ID" value="XM_022972148.1"/>
</dbReference>
<organism evidence="2 3">
    <name type="scientific">Spodoptera litura</name>
    <name type="common">Asian cotton leafworm</name>
    <dbReference type="NCBI Taxonomy" id="69820"/>
    <lineage>
        <taxon>Eukaryota</taxon>
        <taxon>Metazoa</taxon>
        <taxon>Ecdysozoa</taxon>
        <taxon>Arthropoda</taxon>
        <taxon>Hexapoda</taxon>
        <taxon>Insecta</taxon>
        <taxon>Pterygota</taxon>
        <taxon>Neoptera</taxon>
        <taxon>Endopterygota</taxon>
        <taxon>Lepidoptera</taxon>
        <taxon>Glossata</taxon>
        <taxon>Ditrysia</taxon>
        <taxon>Noctuoidea</taxon>
        <taxon>Noctuidae</taxon>
        <taxon>Amphipyrinae</taxon>
        <taxon>Spodoptera</taxon>
    </lineage>
</organism>
<name>A0A9J7IYJ0_SPOLT</name>
<evidence type="ECO:0000313" key="2">
    <source>
        <dbReference type="Proteomes" id="UP000301870"/>
    </source>
</evidence>
<proteinExistence type="predicted"/>
<dbReference type="OrthoDB" id="8192147at2759"/>
<accession>A0A9J7IYJ0</accession>
<dbReference type="GeneID" id="111357445"/>
<evidence type="ECO:0000313" key="4">
    <source>
        <dbReference type="RefSeq" id="XP_022827916.1"/>
    </source>
</evidence>
<reference evidence="3 4" key="1">
    <citation type="submission" date="2025-04" db="UniProtKB">
        <authorList>
            <consortium name="RefSeq"/>
        </authorList>
    </citation>
    <scope>IDENTIFICATION</scope>
    <source>
        <strain evidence="3 4">Ishihara</strain>
        <tissue evidence="3 4">Whole body</tissue>
    </source>
</reference>
<protein>
    <submittedName>
        <fullName evidence="3 4">Uncharacterized protein LOC111357445 isoform X1</fullName>
    </submittedName>
</protein>
<feature type="region of interest" description="Disordered" evidence="1">
    <location>
        <begin position="262"/>
        <end position="309"/>
    </location>
</feature>
<dbReference type="Proteomes" id="UP000301870">
    <property type="component" value="Chromosome 25"/>
</dbReference>
<feature type="region of interest" description="Disordered" evidence="1">
    <location>
        <begin position="174"/>
        <end position="209"/>
    </location>
</feature>
<dbReference type="AlphaFoldDB" id="A0A9J7IYJ0"/>
<evidence type="ECO:0000256" key="1">
    <source>
        <dbReference type="SAM" id="MobiDB-lite"/>
    </source>
</evidence>
<keyword evidence="2" id="KW-1185">Reference proteome</keyword>
<gene>
    <name evidence="3 4" type="primary">LOC111357445</name>
</gene>
<sequence length="309" mass="33699">MASSDPEIKDGFTLPAWMKTKPAKEFEPFAGSPPAPEDSFFYIRYPRTDVLFGKPRINQDAPKVFAEPTNEVKAASAFNIIKEKDWSKHTKPCQDVLHGIAPINTAVNSVTSKPKPAGTDDGFKGEGAACGNSIVKVAHQIISSKSSRGFTVASPEEDHAVAPDLHQYNLMHRRGSKSLPATPAHSPPGSPTSRRRMNGNRFFTSPYEPVEDGNAPRSWLSMALLGLKKDLATSTSTLAEEDSFDVLSVSRGNLAESVENLGPAPKRKETLNNVPQEPVAQATKPAKPTTYRPKPSELREMNFWSPTSM</sequence>
<dbReference type="KEGG" id="sliu:111357445"/>
<dbReference type="RefSeq" id="XP_022827915.1">
    <property type="nucleotide sequence ID" value="XM_022972147.1"/>
</dbReference>
<evidence type="ECO:0000313" key="3">
    <source>
        <dbReference type="RefSeq" id="XP_022827915.1"/>
    </source>
</evidence>